<keyword evidence="2" id="KW-1185">Reference proteome</keyword>
<dbReference type="Proteomes" id="UP000075881">
    <property type="component" value="Unassembled WGS sequence"/>
</dbReference>
<reference evidence="2" key="1">
    <citation type="submission" date="2013-03" db="EMBL/GenBank/DDBJ databases">
        <title>The Genome Sequence of Anopheles christyi ACHKN1017.</title>
        <authorList>
            <consortium name="The Broad Institute Genomics Platform"/>
            <person name="Neafsey D.E."/>
            <person name="Besansky N."/>
            <person name="Walker B."/>
            <person name="Young S.K."/>
            <person name="Zeng Q."/>
            <person name="Gargeya S."/>
            <person name="Fitzgerald M."/>
            <person name="Haas B."/>
            <person name="Abouelleil A."/>
            <person name="Allen A.W."/>
            <person name="Alvarado L."/>
            <person name="Arachchi H.M."/>
            <person name="Berlin A.M."/>
            <person name="Chapman S.B."/>
            <person name="Gainer-Dewar J."/>
            <person name="Goldberg J."/>
            <person name="Griggs A."/>
            <person name="Gujja S."/>
            <person name="Hansen M."/>
            <person name="Howarth C."/>
            <person name="Imamovic A."/>
            <person name="Ireland A."/>
            <person name="Larimer J."/>
            <person name="McCowan C."/>
            <person name="Murphy C."/>
            <person name="Pearson M."/>
            <person name="Poon T.W."/>
            <person name="Priest M."/>
            <person name="Roberts A."/>
            <person name="Saif S."/>
            <person name="Shea T."/>
            <person name="Sisk P."/>
            <person name="Sykes S."/>
            <person name="Wortman J."/>
            <person name="Nusbaum C."/>
            <person name="Birren B."/>
        </authorList>
    </citation>
    <scope>NUCLEOTIDE SEQUENCE [LARGE SCALE GENOMIC DNA]</scope>
    <source>
        <strain evidence="2">ACHKN1017</strain>
    </source>
</reference>
<proteinExistence type="predicted"/>
<evidence type="ECO:0000313" key="1">
    <source>
        <dbReference type="EnsemblMetazoa" id="ACHR014213-PA"/>
    </source>
</evidence>
<reference evidence="1" key="2">
    <citation type="submission" date="2020-05" db="UniProtKB">
        <authorList>
            <consortium name="EnsemblMetazoa"/>
        </authorList>
    </citation>
    <scope>IDENTIFICATION</scope>
    <source>
        <strain evidence="1">ACHKN1017</strain>
    </source>
</reference>
<dbReference type="EnsemblMetazoa" id="ACHR014213-RA">
    <property type="protein sequence ID" value="ACHR014213-PA"/>
    <property type="gene ID" value="ACHR014213"/>
</dbReference>
<dbReference type="AlphaFoldDB" id="A0A182KIC8"/>
<name>A0A182KIC8_9DIPT</name>
<dbReference type="VEuPathDB" id="VectorBase:ACHR014213"/>
<sequence>MACRCCTSSTPSRISTTSLTSLVALSVASRSSSSPGGDSSAAGTMRRASRFIPIYILLNGRIRKMIRFV</sequence>
<organism evidence="1 2">
    <name type="scientific">Anopheles christyi</name>
    <dbReference type="NCBI Taxonomy" id="43041"/>
    <lineage>
        <taxon>Eukaryota</taxon>
        <taxon>Metazoa</taxon>
        <taxon>Ecdysozoa</taxon>
        <taxon>Arthropoda</taxon>
        <taxon>Hexapoda</taxon>
        <taxon>Insecta</taxon>
        <taxon>Pterygota</taxon>
        <taxon>Neoptera</taxon>
        <taxon>Endopterygota</taxon>
        <taxon>Diptera</taxon>
        <taxon>Nematocera</taxon>
        <taxon>Culicoidea</taxon>
        <taxon>Culicidae</taxon>
        <taxon>Anophelinae</taxon>
        <taxon>Anopheles</taxon>
    </lineage>
</organism>
<accession>A0A182KIC8</accession>
<evidence type="ECO:0000313" key="2">
    <source>
        <dbReference type="Proteomes" id="UP000075881"/>
    </source>
</evidence>
<protein>
    <submittedName>
        <fullName evidence="1">Uncharacterized protein</fullName>
    </submittedName>
</protein>